<dbReference type="SUPFAM" id="SSF56112">
    <property type="entry name" value="Protein kinase-like (PK-like)"/>
    <property type="match status" value="1"/>
</dbReference>
<proteinExistence type="inferred from homology"/>
<evidence type="ECO:0000256" key="15">
    <source>
        <dbReference type="ARBA" id="ARBA00022840"/>
    </source>
</evidence>
<evidence type="ECO:0000256" key="13">
    <source>
        <dbReference type="ARBA" id="ARBA00022741"/>
    </source>
</evidence>
<dbReference type="PROSITE" id="PS50011">
    <property type="entry name" value="PROTEIN_KINASE_DOM"/>
    <property type="match status" value="1"/>
</dbReference>
<evidence type="ECO:0000256" key="16">
    <source>
        <dbReference type="ARBA" id="ARBA00022989"/>
    </source>
</evidence>
<evidence type="ECO:0000256" key="2">
    <source>
        <dbReference type="ARBA" id="ARBA00004479"/>
    </source>
</evidence>
<dbReference type="InterPro" id="IPR003591">
    <property type="entry name" value="Leu-rich_rpt_typical-subtyp"/>
</dbReference>
<dbReference type="InterPro" id="IPR013210">
    <property type="entry name" value="LRR_N_plant-typ"/>
</dbReference>
<evidence type="ECO:0000259" key="24">
    <source>
        <dbReference type="PROSITE" id="PS50011"/>
    </source>
</evidence>
<dbReference type="SMART" id="SM00220">
    <property type="entry name" value="S_TKc"/>
    <property type="match status" value="1"/>
</dbReference>
<evidence type="ECO:0000313" key="25">
    <source>
        <dbReference type="EMBL" id="THF98951.1"/>
    </source>
</evidence>
<dbReference type="PROSITE" id="PS00108">
    <property type="entry name" value="PROTEIN_KINASE_ST"/>
    <property type="match status" value="1"/>
</dbReference>
<keyword evidence="6" id="KW-0723">Serine/threonine-protein kinase</keyword>
<evidence type="ECO:0000256" key="11">
    <source>
        <dbReference type="ARBA" id="ARBA00022729"/>
    </source>
</evidence>
<dbReference type="SUPFAM" id="SSF52058">
    <property type="entry name" value="L domain-like"/>
    <property type="match status" value="1"/>
</dbReference>
<dbReference type="EC" id="2.7.11.1" evidence="4"/>
<sequence length="1064" mass="117208">MASPLSVIGFQLLQLFYVWSGICVVAMALVHVGTLPAATTASSTFVGNETDRFALLAFKSKILHDPHGVVSSWNNSLHFCEWQGVICGHRHRRVTVIDLKSKGLVGSLSPYVGNLTFLRRLWLYNNTFQGEIPVELGNLFRLQILNLSNNNFEGEIPASLSRCSNLTHLGVGKNKLVGKFPKELTSLPKLTILAIQVNNLTGGISPFIGNLTSLKSFNAGGNSFRGSIPDTLGQLKKLAQLGLGRNQLSGMIPPSIYNLSFLNVFSVAFNQLHGSLPPSFGFMFPDLQLLQLNDNQFTGTLPLSISNFSKIEHFQVEYNNFNGKITINFGRLQNLKDIALSDNNFGSGEPDDLAFIGSLANCSNLEALGMEVNQFRGVLPESVGNLSKNLFAFILGRNQIYGTIPSTIGNLVNLDVLGMEGNQFTGTIPTNIGNLPKMQVLNFEMNHLSGKIPNSIGNLSLLIELSLGSNRLEGTIPSRLANCKRLLFLDLHQNNLSGNIPKELLKVSSLSISLNLAWNRLSGSLPTEVGNLKNLMALDISENRLSGEIPSSLGSCTSLENLYMQENSFQGSIPLSFESLRGIQNFDLSHNNLSGKIPTFLEKFSLMILNLSFNDFEGELPMEGVFANASAISIVGNHRLCGGISELQLPSCITKKSKHKMPLSHILEITAASVLVGAALLSFFTIYLFKEQRTAQSTVPVLKESFLKVSYEKLLKATDGFSSANLIGFGSFGSVYRGILVQDREFVAAIKVLNLQNRGAIKSFMAECETLRNIRHRNLVRIITSCSSVDFQGNEFKALVYEFMPNGSLERWLHASLETNDGQNEQQRLNLLQRINIAIDVACALDYLHHQCQKPIIHCDLKPSNILLDREMVAHIGDFGLARFFPELTNPNQSSSIGVRGTIGYVAPEYGLGSEMSTYGDVYSYGILLLEMITGKRPTENMFEEGHNLHNFARMALPDRVMEIADPVLLDNEEEEARATTIQVNNGSKIVECLISMVNIGVACSTESPQGRMSISNILHELHLVKNKLLKDELQTRSKMNCFASWEIQGQDELFCLLGNSRIK</sequence>
<keyword evidence="17 23" id="KW-0472">Membrane</keyword>
<evidence type="ECO:0000256" key="10">
    <source>
        <dbReference type="ARBA" id="ARBA00022692"/>
    </source>
</evidence>
<dbReference type="Pfam" id="PF00069">
    <property type="entry name" value="Pkinase"/>
    <property type="match status" value="1"/>
</dbReference>
<evidence type="ECO:0000256" key="5">
    <source>
        <dbReference type="ARBA" id="ARBA00022475"/>
    </source>
</evidence>
<dbReference type="FunFam" id="1.10.510.10:FF:000358">
    <property type="entry name" value="Putative leucine-rich repeat receptor-like serine/threonine-protein kinase"/>
    <property type="match status" value="1"/>
</dbReference>
<comment type="subcellular location">
    <subcellularLocation>
        <location evidence="1">Cell membrane</location>
        <topology evidence="1">Single-pass membrane protein</topology>
    </subcellularLocation>
    <subcellularLocation>
        <location evidence="2">Membrane</location>
        <topology evidence="2">Single-pass type I membrane protein</topology>
    </subcellularLocation>
</comment>
<evidence type="ECO:0000256" key="6">
    <source>
        <dbReference type="ARBA" id="ARBA00022527"/>
    </source>
</evidence>
<keyword evidence="5" id="KW-1003">Cell membrane</keyword>
<dbReference type="GO" id="GO:0005524">
    <property type="term" value="F:ATP binding"/>
    <property type="evidence" value="ECO:0007669"/>
    <property type="project" value="UniProtKB-UniRule"/>
</dbReference>
<dbReference type="InterPro" id="IPR017441">
    <property type="entry name" value="Protein_kinase_ATP_BS"/>
</dbReference>
<dbReference type="Pfam" id="PF08263">
    <property type="entry name" value="LRRNT_2"/>
    <property type="match status" value="1"/>
</dbReference>
<dbReference type="Proteomes" id="UP000306102">
    <property type="component" value="Unassembled WGS sequence"/>
</dbReference>
<comment type="catalytic activity">
    <reaction evidence="20">
        <text>L-threonyl-[protein] + ATP = O-phospho-L-threonyl-[protein] + ADP + H(+)</text>
        <dbReference type="Rhea" id="RHEA:46608"/>
        <dbReference type="Rhea" id="RHEA-COMP:11060"/>
        <dbReference type="Rhea" id="RHEA-COMP:11605"/>
        <dbReference type="ChEBI" id="CHEBI:15378"/>
        <dbReference type="ChEBI" id="CHEBI:30013"/>
        <dbReference type="ChEBI" id="CHEBI:30616"/>
        <dbReference type="ChEBI" id="CHEBI:61977"/>
        <dbReference type="ChEBI" id="CHEBI:456216"/>
        <dbReference type="EC" id="2.7.11.1"/>
    </reaction>
</comment>
<dbReference type="FunFam" id="3.30.200.20:FF:000432">
    <property type="entry name" value="LRR receptor-like serine/threonine-protein kinase EFR"/>
    <property type="match status" value="1"/>
</dbReference>
<organism evidence="25 26">
    <name type="scientific">Camellia sinensis var. sinensis</name>
    <name type="common">China tea</name>
    <dbReference type="NCBI Taxonomy" id="542762"/>
    <lineage>
        <taxon>Eukaryota</taxon>
        <taxon>Viridiplantae</taxon>
        <taxon>Streptophyta</taxon>
        <taxon>Embryophyta</taxon>
        <taxon>Tracheophyta</taxon>
        <taxon>Spermatophyta</taxon>
        <taxon>Magnoliopsida</taxon>
        <taxon>eudicotyledons</taxon>
        <taxon>Gunneridae</taxon>
        <taxon>Pentapetalae</taxon>
        <taxon>asterids</taxon>
        <taxon>Ericales</taxon>
        <taxon>Theaceae</taxon>
        <taxon>Camellia</taxon>
    </lineage>
</organism>
<dbReference type="GO" id="GO:0051707">
    <property type="term" value="P:response to other organism"/>
    <property type="evidence" value="ECO:0007669"/>
    <property type="project" value="UniProtKB-ARBA"/>
</dbReference>
<evidence type="ECO:0000256" key="19">
    <source>
        <dbReference type="ARBA" id="ARBA00023180"/>
    </source>
</evidence>
<reference evidence="25 26" key="1">
    <citation type="journal article" date="2018" name="Proc. Natl. Acad. Sci. U.S.A.">
        <title>Draft genome sequence of Camellia sinensis var. sinensis provides insights into the evolution of the tea genome and tea quality.</title>
        <authorList>
            <person name="Wei C."/>
            <person name="Yang H."/>
            <person name="Wang S."/>
            <person name="Zhao J."/>
            <person name="Liu C."/>
            <person name="Gao L."/>
            <person name="Xia E."/>
            <person name="Lu Y."/>
            <person name="Tai Y."/>
            <person name="She G."/>
            <person name="Sun J."/>
            <person name="Cao H."/>
            <person name="Tong W."/>
            <person name="Gao Q."/>
            <person name="Li Y."/>
            <person name="Deng W."/>
            <person name="Jiang X."/>
            <person name="Wang W."/>
            <person name="Chen Q."/>
            <person name="Zhang S."/>
            <person name="Li H."/>
            <person name="Wu J."/>
            <person name="Wang P."/>
            <person name="Li P."/>
            <person name="Shi C."/>
            <person name="Zheng F."/>
            <person name="Jian J."/>
            <person name="Huang B."/>
            <person name="Shan D."/>
            <person name="Shi M."/>
            <person name="Fang C."/>
            <person name="Yue Y."/>
            <person name="Li F."/>
            <person name="Li D."/>
            <person name="Wei S."/>
            <person name="Han B."/>
            <person name="Jiang C."/>
            <person name="Yin Y."/>
            <person name="Xia T."/>
            <person name="Zhang Z."/>
            <person name="Bennetzen J.L."/>
            <person name="Zhao S."/>
            <person name="Wan X."/>
        </authorList>
    </citation>
    <scope>NUCLEOTIDE SEQUENCE [LARGE SCALE GENOMIC DNA]</scope>
    <source>
        <strain evidence="26">cv. Shuchazao</strain>
        <tissue evidence="25">Leaf</tissue>
    </source>
</reference>
<evidence type="ECO:0000256" key="8">
    <source>
        <dbReference type="ARBA" id="ARBA00022614"/>
    </source>
</evidence>
<dbReference type="SMART" id="SM00369">
    <property type="entry name" value="LRR_TYP"/>
    <property type="match status" value="5"/>
</dbReference>
<comment type="similarity">
    <text evidence="3">Belongs to the protein kinase superfamily. Ser/Thr protein kinase family.</text>
</comment>
<dbReference type="InterPro" id="IPR000719">
    <property type="entry name" value="Prot_kinase_dom"/>
</dbReference>
<dbReference type="InterPro" id="IPR055414">
    <property type="entry name" value="LRR_R13L4/SHOC2-like"/>
</dbReference>
<protein>
    <recommendedName>
        <fullName evidence="4">non-specific serine/threonine protein kinase</fullName>
        <ecNumber evidence="4">2.7.11.1</ecNumber>
    </recommendedName>
</protein>
<dbReference type="InterPro" id="IPR032675">
    <property type="entry name" value="LRR_dom_sf"/>
</dbReference>
<evidence type="ECO:0000256" key="17">
    <source>
        <dbReference type="ARBA" id="ARBA00023136"/>
    </source>
</evidence>
<dbReference type="SUPFAM" id="SSF52047">
    <property type="entry name" value="RNI-like"/>
    <property type="match status" value="1"/>
</dbReference>
<keyword evidence="11" id="KW-0732">Signal</keyword>
<accession>A0A4S4D901</accession>
<evidence type="ECO:0000256" key="18">
    <source>
        <dbReference type="ARBA" id="ARBA00023170"/>
    </source>
</evidence>
<evidence type="ECO:0000256" key="12">
    <source>
        <dbReference type="ARBA" id="ARBA00022737"/>
    </source>
</evidence>
<evidence type="ECO:0000256" key="3">
    <source>
        <dbReference type="ARBA" id="ARBA00008684"/>
    </source>
</evidence>
<keyword evidence="18" id="KW-0675">Receptor</keyword>
<dbReference type="FunFam" id="3.80.10.10:FF:000288">
    <property type="entry name" value="LRR receptor-like serine/threonine-protein kinase EFR"/>
    <property type="match status" value="1"/>
</dbReference>
<dbReference type="InterPro" id="IPR050647">
    <property type="entry name" value="Plant_LRR-RLKs"/>
</dbReference>
<keyword evidence="13 22" id="KW-0547">Nucleotide-binding</keyword>
<name>A0A4S4D901_CAMSN</name>
<dbReference type="FunFam" id="3.80.10.10:FF:000095">
    <property type="entry name" value="LRR receptor-like serine/threonine-protein kinase GSO1"/>
    <property type="match status" value="1"/>
</dbReference>
<dbReference type="InterPro" id="IPR008271">
    <property type="entry name" value="Ser/Thr_kinase_AS"/>
</dbReference>
<dbReference type="Gene3D" id="3.80.10.10">
    <property type="entry name" value="Ribonuclease Inhibitor"/>
    <property type="match status" value="4"/>
</dbReference>
<evidence type="ECO:0000256" key="9">
    <source>
        <dbReference type="ARBA" id="ARBA00022679"/>
    </source>
</evidence>
<dbReference type="Gene3D" id="3.30.200.20">
    <property type="entry name" value="Phosphorylase Kinase, domain 1"/>
    <property type="match status" value="1"/>
</dbReference>
<keyword evidence="16 23" id="KW-1133">Transmembrane helix</keyword>
<keyword evidence="15 22" id="KW-0067">ATP-binding</keyword>
<gene>
    <name evidence="25" type="ORF">TEA_023178</name>
</gene>
<keyword evidence="14" id="KW-0418">Kinase</keyword>
<dbReference type="Pfam" id="PF23598">
    <property type="entry name" value="LRR_14"/>
    <property type="match status" value="1"/>
</dbReference>
<dbReference type="InterPro" id="IPR001611">
    <property type="entry name" value="Leu-rich_rpt"/>
</dbReference>
<evidence type="ECO:0000256" key="20">
    <source>
        <dbReference type="ARBA" id="ARBA00047899"/>
    </source>
</evidence>
<comment type="caution">
    <text evidence="25">The sequence shown here is derived from an EMBL/GenBank/DDBJ whole genome shotgun (WGS) entry which is preliminary data.</text>
</comment>
<feature type="transmembrane region" description="Helical" evidence="23">
    <location>
        <begin position="12"/>
        <end position="32"/>
    </location>
</feature>
<evidence type="ECO:0000256" key="14">
    <source>
        <dbReference type="ARBA" id="ARBA00022777"/>
    </source>
</evidence>
<dbReference type="GO" id="GO:0005886">
    <property type="term" value="C:plasma membrane"/>
    <property type="evidence" value="ECO:0007669"/>
    <property type="project" value="UniProtKB-SubCell"/>
</dbReference>
<dbReference type="InterPro" id="IPR011009">
    <property type="entry name" value="Kinase-like_dom_sf"/>
</dbReference>
<feature type="domain" description="Protein kinase" evidence="24">
    <location>
        <begin position="721"/>
        <end position="1024"/>
    </location>
</feature>
<evidence type="ECO:0000256" key="7">
    <source>
        <dbReference type="ARBA" id="ARBA00022553"/>
    </source>
</evidence>
<evidence type="ECO:0000256" key="21">
    <source>
        <dbReference type="ARBA" id="ARBA00048679"/>
    </source>
</evidence>
<dbReference type="PROSITE" id="PS00107">
    <property type="entry name" value="PROTEIN_KINASE_ATP"/>
    <property type="match status" value="1"/>
</dbReference>
<keyword evidence="7" id="KW-0597">Phosphoprotein</keyword>
<dbReference type="PANTHER" id="PTHR48056">
    <property type="entry name" value="LRR RECEPTOR-LIKE SERINE/THREONINE-PROTEIN KINASE-RELATED"/>
    <property type="match status" value="1"/>
</dbReference>
<keyword evidence="9" id="KW-0808">Transferase</keyword>
<evidence type="ECO:0000256" key="1">
    <source>
        <dbReference type="ARBA" id="ARBA00004162"/>
    </source>
</evidence>
<keyword evidence="19" id="KW-0325">Glycoprotein</keyword>
<dbReference type="STRING" id="542762.A0A4S4D901"/>
<dbReference type="Gene3D" id="1.10.510.10">
    <property type="entry name" value="Transferase(Phosphotransferase) domain 1"/>
    <property type="match status" value="1"/>
</dbReference>
<evidence type="ECO:0000313" key="26">
    <source>
        <dbReference type="Proteomes" id="UP000306102"/>
    </source>
</evidence>
<dbReference type="EMBL" id="SDRB02012110">
    <property type="protein sequence ID" value="THF98951.1"/>
    <property type="molecule type" value="Genomic_DNA"/>
</dbReference>
<dbReference type="PANTHER" id="PTHR48056:SF89">
    <property type="entry name" value="OS06G0585982 PROTEIN"/>
    <property type="match status" value="1"/>
</dbReference>
<dbReference type="GO" id="GO:0006952">
    <property type="term" value="P:defense response"/>
    <property type="evidence" value="ECO:0007669"/>
    <property type="project" value="UniProtKB-ARBA"/>
</dbReference>
<dbReference type="GO" id="GO:0004674">
    <property type="term" value="F:protein serine/threonine kinase activity"/>
    <property type="evidence" value="ECO:0007669"/>
    <property type="project" value="UniProtKB-KW"/>
</dbReference>
<dbReference type="Pfam" id="PF00560">
    <property type="entry name" value="LRR_1"/>
    <property type="match status" value="6"/>
</dbReference>
<dbReference type="AlphaFoldDB" id="A0A4S4D901"/>
<keyword evidence="10 23" id="KW-0812">Transmembrane</keyword>
<keyword evidence="12" id="KW-0677">Repeat</keyword>
<keyword evidence="26" id="KW-1185">Reference proteome</keyword>
<dbReference type="GO" id="GO:0033612">
    <property type="term" value="F:receptor serine/threonine kinase binding"/>
    <property type="evidence" value="ECO:0007669"/>
    <property type="project" value="TreeGrafter"/>
</dbReference>
<keyword evidence="8" id="KW-0433">Leucine-rich repeat</keyword>
<evidence type="ECO:0000256" key="22">
    <source>
        <dbReference type="PROSITE-ProRule" id="PRU10141"/>
    </source>
</evidence>
<feature type="binding site" evidence="22">
    <location>
        <position position="751"/>
    </location>
    <ligand>
        <name>ATP</name>
        <dbReference type="ChEBI" id="CHEBI:30616"/>
    </ligand>
</feature>
<comment type="catalytic activity">
    <reaction evidence="21">
        <text>L-seryl-[protein] + ATP = O-phospho-L-seryl-[protein] + ADP + H(+)</text>
        <dbReference type="Rhea" id="RHEA:17989"/>
        <dbReference type="Rhea" id="RHEA-COMP:9863"/>
        <dbReference type="Rhea" id="RHEA-COMP:11604"/>
        <dbReference type="ChEBI" id="CHEBI:15378"/>
        <dbReference type="ChEBI" id="CHEBI:29999"/>
        <dbReference type="ChEBI" id="CHEBI:30616"/>
        <dbReference type="ChEBI" id="CHEBI:83421"/>
        <dbReference type="ChEBI" id="CHEBI:456216"/>
        <dbReference type="EC" id="2.7.11.1"/>
    </reaction>
</comment>
<evidence type="ECO:0000256" key="4">
    <source>
        <dbReference type="ARBA" id="ARBA00012513"/>
    </source>
</evidence>
<evidence type="ECO:0000256" key="23">
    <source>
        <dbReference type="SAM" id="Phobius"/>
    </source>
</evidence>